<evidence type="ECO:0000313" key="2">
    <source>
        <dbReference type="EMBL" id="RZC75060.1"/>
    </source>
</evidence>
<evidence type="ECO:0000256" key="1">
    <source>
        <dbReference type="SAM" id="MobiDB-lite"/>
    </source>
</evidence>
<dbReference type="Gramene" id="RZC75060">
    <property type="protein sequence ID" value="RZC75060"/>
    <property type="gene ID" value="C5167_050549"/>
</dbReference>
<dbReference type="Proteomes" id="UP000316621">
    <property type="component" value="Chromosome 8"/>
</dbReference>
<sequence>MSVQVCMSHLSALKYDSVVWGFRSPRKRREHNSVEGGQGERRSENQGHQQLHHHPQLIFHYTILRLLCNRCVGRID</sequence>
<keyword evidence="3" id="KW-1185">Reference proteome</keyword>
<organism evidence="2 3">
    <name type="scientific">Papaver somniferum</name>
    <name type="common">Opium poppy</name>
    <dbReference type="NCBI Taxonomy" id="3469"/>
    <lineage>
        <taxon>Eukaryota</taxon>
        <taxon>Viridiplantae</taxon>
        <taxon>Streptophyta</taxon>
        <taxon>Embryophyta</taxon>
        <taxon>Tracheophyta</taxon>
        <taxon>Spermatophyta</taxon>
        <taxon>Magnoliopsida</taxon>
        <taxon>Ranunculales</taxon>
        <taxon>Papaveraceae</taxon>
        <taxon>Papaveroideae</taxon>
        <taxon>Papaver</taxon>
    </lineage>
</organism>
<dbReference type="AlphaFoldDB" id="A0A4Y7KRS8"/>
<dbReference type="EMBL" id="CM010722">
    <property type="protein sequence ID" value="RZC75060.1"/>
    <property type="molecule type" value="Genomic_DNA"/>
</dbReference>
<evidence type="ECO:0000313" key="3">
    <source>
        <dbReference type="Proteomes" id="UP000316621"/>
    </source>
</evidence>
<gene>
    <name evidence="2" type="ORF">C5167_050549</name>
</gene>
<feature type="region of interest" description="Disordered" evidence="1">
    <location>
        <begin position="27"/>
        <end position="51"/>
    </location>
</feature>
<accession>A0A4Y7KRS8</accession>
<protein>
    <submittedName>
        <fullName evidence="2">Uncharacterized protein</fullName>
    </submittedName>
</protein>
<reference evidence="2 3" key="1">
    <citation type="journal article" date="2018" name="Science">
        <title>The opium poppy genome and morphinan production.</title>
        <authorList>
            <person name="Guo L."/>
            <person name="Winzer T."/>
            <person name="Yang X."/>
            <person name="Li Y."/>
            <person name="Ning Z."/>
            <person name="He Z."/>
            <person name="Teodor R."/>
            <person name="Lu Y."/>
            <person name="Bowser T.A."/>
            <person name="Graham I.A."/>
            <person name="Ye K."/>
        </authorList>
    </citation>
    <scope>NUCLEOTIDE SEQUENCE [LARGE SCALE GENOMIC DNA]</scope>
    <source>
        <strain evidence="3">cv. HN1</strain>
        <tissue evidence="2">Leaves</tissue>
    </source>
</reference>
<proteinExistence type="predicted"/>
<name>A0A4Y7KRS8_PAPSO</name>